<dbReference type="PRINTS" id="PR00080">
    <property type="entry name" value="SDRFAMILY"/>
</dbReference>
<dbReference type="GO" id="GO:0016491">
    <property type="term" value="F:oxidoreductase activity"/>
    <property type="evidence" value="ECO:0007669"/>
    <property type="project" value="UniProtKB-KW"/>
</dbReference>
<proteinExistence type="inferred from homology"/>
<organism evidence="3 4">
    <name type="scientific">Bacillus seohaeanensis</name>
    <dbReference type="NCBI Taxonomy" id="284580"/>
    <lineage>
        <taxon>Bacteria</taxon>
        <taxon>Bacillati</taxon>
        <taxon>Bacillota</taxon>
        <taxon>Bacilli</taxon>
        <taxon>Bacillales</taxon>
        <taxon>Bacillaceae</taxon>
        <taxon>Bacillus</taxon>
    </lineage>
</organism>
<dbReference type="PANTHER" id="PTHR24321:SF8">
    <property type="entry name" value="ESTRADIOL 17-BETA-DEHYDROGENASE 8-RELATED"/>
    <property type="match status" value="1"/>
</dbReference>
<dbReference type="InterPro" id="IPR020904">
    <property type="entry name" value="Sc_DH/Rdtase_CS"/>
</dbReference>
<accession>A0ABW5RWG6</accession>
<gene>
    <name evidence="3" type="ORF">ACFSUL_18130</name>
</gene>
<dbReference type="PRINTS" id="PR00081">
    <property type="entry name" value="GDHRDH"/>
</dbReference>
<dbReference type="PANTHER" id="PTHR24321">
    <property type="entry name" value="DEHYDROGENASES, SHORT CHAIN"/>
    <property type="match status" value="1"/>
</dbReference>
<evidence type="ECO:0000313" key="4">
    <source>
        <dbReference type="Proteomes" id="UP001597506"/>
    </source>
</evidence>
<evidence type="ECO:0000256" key="1">
    <source>
        <dbReference type="ARBA" id="ARBA00006484"/>
    </source>
</evidence>
<evidence type="ECO:0000256" key="2">
    <source>
        <dbReference type="ARBA" id="ARBA00023002"/>
    </source>
</evidence>
<dbReference type="EC" id="1.1.1.-" evidence="3"/>
<dbReference type="EMBL" id="JBHUMF010000031">
    <property type="protein sequence ID" value="MFD2682660.1"/>
    <property type="molecule type" value="Genomic_DNA"/>
</dbReference>
<reference evidence="4" key="1">
    <citation type="journal article" date="2019" name="Int. J. Syst. Evol. Microbiol.">
        <title>The Global Catalogue of Microorganisms (GCM) 10K type strain sequencing project: providing services to taxonomists for standard genome sequencing and annotation.</title>
        <authorList>
            <consortium name="The Broad Institute Genomics Platform"/>
            <consortium name="The Broad Institute Genome Sequencing Center for Infectious Disease"/>
            <person name="Wu L."/>
            <person name="Ma J."/>
        </authorList>
    </citation>
    <scope>NUCLEOTIDE SEQUENCE [LARGE SCALE GENOMIC DNA]</scope>
    <source>
        <strain evidence="4">KCTC 3913</strain>
    </source>
</reference>
<dbReference type="InterPro" id="IPR002347">
    <property type="entry name" value="SDR_fam"/>
</dbReference>
<dbReference type="Gene3D" id="3.40.50.720">
    <property type="entry name" value="NAD(P)-binding Rossmann-like Domain"/>
    <property type="match status" value="1"/>
</dbReference>
<dbReference type="NCBIfam" id="NF005559">
    <property type="entry name" value="PRK07231.1"/>
    <property type="match status" value="1"/>
</dbReference>
<comment type="caution">
    <text evidence="3">The sequence shown here is derived from an EMBL/GenBank/DDBJ whole genome shotgun (WGS) entry which is preliminary data.</text>
</comment>
<dbReference type="SUPFAM" id="SSF51735">
    <property type="entry name" value="NAD(P)-binding Rossmann-fold domains"/>
    <property type="match status" value="1"/>
</dbReference>
<protein>
    <submittedName>
        <fullName evidence="3">SDR family NAD(P)-dependent oxidoreductase</fullName>
        <ecNumber evidence="3">1.1.1.-</ecNumber>
    </submittedName>
</protein>
<dbReference type="RefSeq" id="WP_377937301.1">
    <property type="nucleotide sequence ID" value="NZ_JBHUMF010000031.1"/>
</dbReference>
<dbReference type="Proteomes" id="UP001597506">
    <property type="component" value="Unassembled WGS sequence"/>
</dbReference>
<dbReference type="Pfam" id="PF13561">
    <property type="entry name" value="adh_short_C2"/>
    <property type="match status" value="1"/>
</dbReference>
<keyword evidence="4" id="KW-1185">Reference proteome</keyword>
<name>A0ABW5RWG6_9BACI</name>
<keyword evidence="2 3" id="KW-0560">Oxidoreductase</keyword>
<sequence length="255" mass="27443">MRLKNKVAIITGAGSGQGKASAKLFAKEGAKVVIVEWNEENGKQVEQEIIDEGHEAIFIKTDISSEENVRSVIDQVVGKFGRIDILFNNAGIGFSARSKYKMASLMETPLEDWNKIMSINLNGVYLMSKYVLPIMIEQESGNIVNNSSLNGILGVTGADAYTASKGGVVALTRVMAVDYGKHNIRVNCICPGAIDTPMIAEVLDNEKIAKNFATNPLKRVGKPEEIASAALFLSSDESSFITGLIMPVDGGWSAV</sequence>
<dbReference type="PROSITE" id="PS00061">
    <property type="entry name" value="ADH_SHORT"/>
    <property type="match status" value="1"/>
</dbReference>
<dbReference type="CDD" id="cd05233">
    <property type="entry name" value="SDR_c"/>
    <property type="match status" value="1"/>
</dbReference>
<dbReference type="InterPro" id="IPR036291">
    <property type="entry name" value="NAD(P)-bd_dom_sf"/>
</dbReference>
<comment type="similarity">
    <text evidence="1">Belongs to the short-chain dehydrogenases/reductases (SDR) family.</text>
</comment>
<evidence type="ECO:0000313" key="3">
    <source>
        <dbReference type="EMBL" id="MFD2682660.1"/>
    </source>
</evidence>